<sequence length="264" mass="28562">MRWIFSSNALASGCRHAGGLRKSYRCSLPCKCSQYVERNLAHPTCLIERGSPGMTSTPPHRTTSVLAACLAAACLVLSGGARAAMESQEPTAAAQAPAAASYRPHQQWRVPGEWEFTVDSVRVANVRLRDDGGGAWMPRQVVVLTYSYRNLGFDDSANFTNGGPSTLAFSKAHLGMVDANDSENVGSGSYPVRIALVEDVEGRKVGQEMIKAQWPFAFAKKVRTVKVTVEHYDSRLVLHVASFVVPVQAALPAKQSGHTPARYT</sequence>
<dbReference type="RefSeq" id="WP_244183668.1">
    <property type="nucleotide sequence ID" value="NZ_JBJGBS010000204.1"/>
</dbReference>
<gene>
    <name evidence="1" type="ORF">ACI6Q5_21085</name>
</gene>
<proteinExistence type="predicted"/>
<keyword evidence="2" id="KW-1185">Reference proteome</keyword>
<protein>
    <recommendedName>
        <fullName evidence="3">DUF3108 domain-containing protein</fullName>
    </recommendedName>
</protein>
<organism evidence="1 2">
    <name type="scientific">Xanthomonas codiaei</name>
    <dbReference type="NCBI Taxonomy" id="56463"/>
    <lineage>
        <taxon>Bacteria</taxon>
        <taxon>Pseudomonadati</taxon>
        <taxon>Pseudomonadota</taxon>
        <taxon>Gammaproteobacteria</taxon>
        <taxon>Lysobacterales</taxon>
        <taxon>Lysobacteraceae</taxon>
        <taxon>Xanthomonas</taxon>
    </lineage>
</organism>
<dbReference type="EMBL" id="JBJGBS010000204">
    <property type="protein sequence ID" value="MFO3707401.1"/>
    <property type="molecule type" value="Genomic_DNA"/>
</dbReference>
<comment type="caution">
    <text evidence="1">The sequence shown here is derived from an EMBL/GenBank/DDBJ whole genome shotgun (WGS) entry which is preliminary data.</text>
</comment>
<evidence type="ECO:0000313" key="2">
    <source>
        <dbReference type="Proteomes" id="UP001637990"/>
    </source>
</evidence>
<evidence type="ECO:0000313" key="1">
    <source>
        <dbReference type="EMBL" id="MFO3707401.1"/>
    </source>
</evidence>
<name>A0ABW9MT43_9XANT</name>
<reference evidence="1 2" key="1">
    <citation type="submission" date="2024-11" db="EMBL/GenBank/DDBJ databases">
        <title>Genome sequencing of Xanthomonas codiaei.</title>
        <authorList>
            <person name="Studholme D.J."/>
        </authorList>
    </citation>
    <scope>NUCLEOTIDE SEQUENCE [LARGE SCALE GENOMIC DNA]</scope>
    <source>
        <strain evidence="1 2">NCPPB 4350</strain>
    </source>
</reference>
<dbReference type="Proteomes" id="UP001637990">
    <property type="component" value="Unassembled WGS sequence"/>
</dbReference>
<accession>A0ABW9MT43</accession>
<evidence type="ECO:0008006" key="3">
    <source>
        <dbReference type="Google" id="ProtNLM"/>
    </source>
</evidence>